<comment type="catalytic activity">
    <reaction evidence="6">
        <text>Na(+)(in) + 2 H(+)(out) = Na(+)(out) + 2 H(+)(in)</text>
        <dbReference type="Rhea" id="RHEA:29251"/>
        <dbReference type="ChEBI" id="CHEBI:15378"/>
        <dbReference type="ChEBI" id="CHEBI:29101"/>
    </reaction>
</comment>
<feature type="transmembrane region" description="Helical" evidence="6">
    <location>
        <begin position="337"/>
        <end position="354"/>
    </location>
</feature>
<evidence type="ECO:0000256" key="4">
    <source>
        <dbReference type="ARBA" id="ARBA00022989"/>
    </source>
</evidence>
<feature type="transmembrane region" description="Helical" evidence="6">
    <location>
        <begin position="126"/>
        <end position="146"/>
    </location>
</feature>
<dbReference type="PROSITE" id="PS51257">
    <property type="entry name" value="PROKAR_LIPOPROTEIN"/>
    <property type="match status" value="1"/>
</dbReference>
<dbReference type="GO" id="GO:0005886">
    <property type="term" value="C:plasma membrane"/>
    <property type="evidence" value="ECO:0007669"/>
    <property type="project" value="UniProtKB-SubCell"/>
</dbReference>
<name>A0A917IWF7_9BACT</name>
<feature type="transmembrane region" description="Helical" evidence="6">
    <location>
        <begin position="257"/>
        <end position="280"/>
    </location>
</feature>
<gene>
    <name evidence="6 7" type="primary">nhaA</name>
    <name evidence="7" type="ORF">GCM10011379_14790</name>
</gene>
<dbReference type="RefSeq" id="WP_188951391.1">
    <property type="nucleotide sequence ID" value="NZ_BMIB01000002.1"/>
</dbReference>
<keyword evidence="6" id="KW-0739">Sodium transport</keyword>
<feature type="transmembrane region" description="Helical" evidence="6">
    <location>
        <begin position="228"/>
        <end position="245"/>
    </location>
</feature>
<dbReference type="NCBIfam" id="NF007111">
    <property type="entry name" value="PRK09560.1"/>
    <property type="match status" value="1"/>
</dbReference>
<evidence type="ECO:0000256" key="3">
    <source>
        <dbReference type="ARBA" id="ARBA00022692"/>
    </source>
</evidence>
<evidence type="ECO:0000256" key="5">
    <source>
        <dbReference type="ARBA" id="ARBA00023136"/>
    </source>
</evidence>
<keyword evidence="6" id="KW-0915">Sodium</keyword>
<keyword evidence="3 6" id="KW-0812">Transmembrane</keyword>
<dbReference type="Gene3D" id="1.20.1530.10">
    <property type="entry name" value="Na+/H+ antiporter like domain"/>
    <property type="match status" value="1"/>
</dbReference>
<sequence>MQKNSGPGIVKKLITSASFSGILIFACVVLSLLVANSPLSASLQTWLTTELGYQSDNIHLRYTIQSWINDGLMAVFFLLVGLEIKKEIVAGELSTTKKALLPVLCALGGAVTPAFIYAIFNSGRATAGGWGIPMATDIAFALAIMGMLSKRVPASLKVFLAALAIADDLMAILVIALFYAGEIHIQYLGYAAAMALVLFILNRLKAHNLFCYLIPGMLLWYFVHHSGIHATIAGVLTALFVPVAAKNKTSPLQRLEHFLAQPVNLLIVPLFAFCNTNITFDSGMPGALLTPLGLGIVVGLLVGKPLGILLVSWLGIKTGISHLPQQATWRHMLGTGLLAGIGFTMSIFMALLSFEDAHVIAQAKFAVLCGSVISATVGYFILKTTRQP</sequence>
<feature type="transmembrane region" description="Helical" evidence="6">
    <location>
        <begin position="100"/>
        <end position="120"/>
    </location>
</feature>
<evidence type="ECO:0000256" key="6">
    <source>
        <dbReference type="HAMAP-Rule" id="MF_01844"/>
    </source>
</evidence>
<comment type="similarity">
    <text evidence="6">Belongs to the NhaA Na(+)/H(+) (TC 2.A.33) antiporter family.</text>
</comment>
<dbReference type="PANTHER" id="PTHR30341:SF0">
    <property type="entry name" value="NA(+)_H(+) ANTIPORTER NHAA"/>
    <property type="match status" value="1"/>
</dbReference>
<feature type="transmembrane region" description="Helical" evidence="6">
    <location>
        <begin position="185"/>
        <end position="201"/>
    </location>
</feature>
<keyword evidence="6" id="KW-0406">Ion transport</keyword>
<evidence type="ECO:0000256" key="2">
    <source>
        <dbReference type="ARBA" id="ARBA00022475"/>
    </source>
</evidence>
<organism evidence="7 8">
    <name type="scientific">Filimonas zeae</name>
    <dbReference type="NCBI Taxonomy" id="1737353"/>
    <lineage>
        <taxon>Bacteria</taxon>
        <taxon>Pseudomonadati</taxon>
        <taxon>Bacteroidota</taxon>
        <taxon>Chitinophagia</taxon>
        <taxon>Chitinophagales</taxon>
        <taxon>Chitinophagaceae</taxon>
        <taxon>Filimonas</taxon>
    </lineage>
</organism>
<feature type="transmembrane region" description="Helical" evidence="6">
    <location>
        <begin position="21"/>
        <end position="39"/>
    </location>
</feature>
<dbReference type="PANTHER" id="PTHR30341">
    <property type="entry name" value="SODIUM ION/PROTON ANTIPORTER NHAA-RELATED"/>
    <property type="match status" value="1"/>
</dbReference>
<dbReference type="InterPro" id="IPR023171">
    <property type="entry name" value="Na/H_antiporter_dom_sf"/>
</dbReference>
<evidence type="ECO:0000313" key="7">
    <source>
        <dbReference type="EMBL" id="GGH63645.1"/>
    </source>
</evidence>
<keyword evidence="5 6" id="KW-0472">Membrane</keyword>
<dbReference type="HAMAP" id="MF_01844">
    <property type="entry name" value="NhaA"/>
    <property type="match status" value="1"/>
</dbReference>
<proteinExistence type="inferred from homology"/>
<evidence type="ECO:0000313" key="8">
    <source>
        <dbReference type="Proteomes" id="UP000627292"/>
    </source>
</evidence>
<dbReference type="AlphaFoldDB" id="A0A917IWF7"/>
<reference evidence="7" key="1">
    <citation type="journal article" date="2014" name="Int. J. Syst. Evol. Microbiol.">
        <title>Complete genome sequence of Corynebacterium casei LMG S-19264T (=DSM 44701T), isolated from a smear-ripened cheese.</title>
        <authorList>
            <consortium name="US DOE Joint Genome Institute (JGI-PGF)"/>
            <person name="Walter F."/>
            <person name="Albersmeier A."/>
            <person name="Kalinowski J."/>
            <person name="Ruckert C."/>
        </authorList>
    </citation>
    <scope>NUCLEOTIDE SEQUENCE</scope>
    <source>
        <strain evidence="7">CGMCC 1.15290</strain>
    </source>
</reference>
<dbReference type="GO" id="GO:0015385">
    <property type="term" value="F:sodium:proton antiporter activity"/>
    <property type="evidence" value="ECO:0007669"/>
    <property type="project" value="UniProtKB-UniRule"/>
</dbReference>
<keyword evidence="2 6" id="KW-1003">Cell membrane</keyword>
<keyword evidence="6" id="KW-0050">Antiport</keyword>
<dbReference type="NCBIfam" id="TIGR00773">
    <property type="entry name" value="NhaA"/>
    <property type="match status" value="1"/>
</dbReference>
<dbReference type="GO" id="GO:0006885">
    <property type="term" value="P:regulation of pH"/>
    <property type="evidence" value="ECO:0007669"/>
    <property type="project" value="UniProtKB-UniRule"/>
</dbReference>
<keyword evidence="8" id="KW-1185">Reference proteome</keyword>
<comment type="caution">
    <text evidence="7">The sequence shown here is derived from an EMBL/GenBank/DDBJ whole genome shotgun (WGS) entry which is preliminary data.</text>
</comment>
<accession>A0A917IWF7</accession>
<feature type="transmembrane region" description="Helical" evidence="6">
    <location>
        <begin position="292"/>
        <end position="316"/>
    </location>
</feature>
<dbReference type="Proteomes" id="UP000627292">
    <property type="component" value="Unassembled WGS sequence"/>
</dbReference>
<dbReference type="Pfam" id="PF06965">
    <property type="entry name" value="Na_H_antiport_1"/>
    <property type="match status" value="1"/>
</dbReference>
<dbReference type="InterPro" id="IPR004670">
    <property type="entry name" value="NhaA"/>
</dbReference>
<feature type="transmembrane region" description="Helical" evidence="6">
    <location>
        <begin position="360"/>
        <end position="382"/>
    </location>
</feature>
<dbReference type="NCBIfam" id="NF007112">
    <property type="entry name" value="PRK09561.1"/>
    <property type="match status" value="1"/>
</dbReference>
<evidence type="ECO:0000256" key="1">
    <source>
        <dbReference type="ARBA" id="ARBA00004429"/>
    </source>
</evidence>
<comment type="function">
    <text evidence="6">Na(+)/H(+) antiporter that extrudes sodium in exchange for external protons.</text>
</comment>
<protein>
    <recommendedName>
        <fullName evidence="6">Na(+)/H(+) antiporter NhaA</fullName>
    </recommendedName>
    <alternativeName>
        <fullName evidence="6">Sodium/proton antiporter NhaA</fullName>
    </alternativeName>
</protein>
<dbReference type="EMBL" id="BMIB01000002">
    <property type="protein sequence ID" value="GGH63645.1"/>
    <property type="molecule type" value="Genomic_DNA"/>
</dbReference>
<comment type="subcellular location">
    <subcellularLocation>
        <location evidence="1">Cell inner membrane</location>
        <topology evidence="1">Multi-pass membrane protein</topology>
    </subcellularLocation>
    <subcellularLocation>
        <location evidence="6">Cell membrane</location>
        <topology evidence="6">Multi-pass membrane protein</topology>
    </subcellularLocation>
</comment>
<reference evidence="7" key="2">
    <citation type="submission" date="2020-09" db="EMBL/GenBank/DDBJ databases">
        <authorList>
            <person name="Sun Q."/>
            <person name="Zhou Y."/>
        </authorList>
    </citation>
    <scope>NUCLEOTIDE SEQUENCE</scope>
    <source>
        <strain evidence="7">CGMCC 1.15290</strain>
    </source>
</reference>
<feature type="transmembrane region" description="Helical" evidence="6">
    <location>
        <begin position="158"/>
        <end position="179"/>
    </location>
</feature>
<keyword evidence="4 6" id="KW-1133">Transmembrane helix</keyword>
<keyword evidence="6" id="KW-0813">Transport</keyword>